<gene>
    <name evidence="2" type="primary">NCL1_32705</name>
    <name evidence="2" type="ORF">TNCT_434771</name>
</gene>
<feature type="transmembrane region" description="Helical" evidence="1">
    <location>
        <begin position="25"/>
        <end position="45"/>
    </location>
</feature>
<dbReference type="EMBL" id="BMAO01000632">
    <property type="protein sequence ID" value="GFQ68104.1"/>
    <property type="molecule type" value="Genomic_DNA"/>
</dbReference>
<sequence length="120" mass="14026">MIETTGLRQFSILLYKGMLLRKRHYIVTFFEVVIPILIACIPCILQSETAYPSHDEHDIRPRKPEWVNYTTFPPFDPYYTQASQYYDLQFVYAPGGPITDQFMKEAIEMFKANTGYTGNI</sequence>
<comment type="caution">
    <text evidence="2">The sequence shown here is derived from an EMBL/GenBank/DDBJ whole genome shotgun (WGS) entry which is preliminary data.</text>
</comment>
<organism evidence="2 3">
    <name type="scientific">Trichonephila clavata</name>
    <name type="common">Joro spider</name>
    <name type="synonym">Nephila clavata</name>
    <dbReference type="NCBI Taxonomy" id="2740835"/>
    <lineage>
        <taxon>Eukaryota</taxon>
        <taxon>Metazoa</taxon>
        <taxon>Ecdysozoa</taxon>
        <taxon>Arthropoda</taxon>
        <taxon>Chelicerata</taxon>
        <taxon>Arachnida</taxon>
        <taxon>Araneae</taxon>
        <taxon>Araneomorphae</taxon>
        <taxon>Entelegynae</taxon>
        <taxon>Araneoidea</taxon>
        <taxon>Nephilidae</taxon>
        <taxon>Trichonephila</taxon>
    </lineage>
</organism>
<dbReference type="AlphaFoldDB" id="A0A8X6KB17"/>
<protein>
    <submittedName>
        <fullName evidence="2">Uncharacterized protein</fullName>
    </submittedName>
</protein>
<keyword evidence="1" id="KW-1133">Transmembrane helix</keyword>
<evidence type="ECO:0000313" key="3">
    <source>
        <dbReference type="Proteomes" id="UP000887116"/>
    </source>
</evidence>
<evidence type="ECO:0000313" key="2">
    <source>
        <dbReference type="EMBL" id="GFQ68104.1"/>
    </source>
</evidence>
<keyword evidence="1" id="KW-0472">Membrane</keyword>
<name>A0A8X6KB17_TRICU</name>
<reference evidence="2" key="1">
    <citation type="submission" date="2020-07" db="EMBL/GenBank/DDBJ databases">
        <title>Multicomponent nature underlies the extraordinary mechanical properties of spider dragline silk.</title>
        <authorList>
            <person name="Kono N."/>
            <person name="Nakamura H."/>
            <person name="Mori M."/>
            <person name="Yoshida Y."/>
            <person name="Ohtoshi R."/>
            <person name="Malay A.D."/>
            <person name="Moran D.A.P."/>
            <person name="Tomita M."/>
            <person name="Numata K."/>
            <person name="Arakawa K."/>
        </authorList>
    </citation>
    <scope>NUCLEOTIDE SEQUENCE</scope>
</reference>
<keyword evidence="1" id="KW-0812">Transmembrane</keyword>
<proteinExistence type="predicted"/>
<dbReference type="OrthoDB" id="6437418at2759"/>
<feature type="non-terminal residue" evidence="2">
    <location>
        <position position="120"/>
    </location>
</feature>
<dbReference type="Proteomes" id="UP000887116">
    <property type="component" value="Unassembled WGS sequence"/>
</dbReference>
<evidence type="ECO:0000256" key="1">
    <source>
        <dbReference type="SAM" id="Phobius"/>
    </source>
</evidence>
<accession>A0A8X6KB17</accession>
<keyword evidence="3" id="KW-1185">Reference proteome</keyword>